<proteinExistence type="predicted"/>
<evidence type="ECO:0000256" key="1">
    <source>
        <dbReference type="SAM" id="MobiDB-lite"/>
    </source>
</evidence>
<organism evidence="2 3">
    <name type="scientific">Colletotrichum costaricense</name>
    <dbReference type="NCBI Taxonomy" id="1209916"/>
    <lineage>
        <taxon>Eukaryota</taxon>
        <taxon>Fungi</taxon>
        <taxon>Dikarya</taxon>
        <taxon>Ascomycota</taxon>
        <taxon>Pezizomycotina</taxon>
        <taxon>Sordariomycetes</taxon>
        <taxon>Hypocreomycetidae</taxon>
        <taxon>Glomerellales</taxon>
        <taxon>Glomerellaceae</taxon>
        <taxon>Colletotrichum</taxon>
        <taxon>Colletotrichum acutatum species complex</taxon>
    </lineage>
</organism>
<keyword evidence="3" id="KW-1185">Reference proteome</keyword>
<protein>
    <submittedName>
        <fullName evidence="2">Uncharacterized protein</fullName>
    </submittedName>
</protein>
<comment type="caution">
    <text evidence="2">The sequence shown here is derived from an EMBL/GenBank/DDBJ whole genome shotgun (WGS) entry which is preliminary data.</text>
</comment>
<dbReference type="AlphaFoldDB" id="A0AAI9YK88"/>
<accession>A0AAI9YK88</accession>
<reference evidence="2 3" key="1">
    <citation type="submission" date="2016-10" db="EMBL/GenBank/DDBJ databases">
        <title>The genome sequence of Colletotrichum fioriniae PJ7.</title>
        <authorList>
            <person name="Baroncelli R."/>
        </authorList>
    </citation>
    <scope>NUCLEOTIDE SEQUENCE [LARGE SCALE GENOMIC DNA]</scope>
    <source>
        <strain evidence="2 3">IMI 309622</strain>
    </source>
</reference>
<evidence type="ECO:0000313" key="3">
    <source>
        <dbReference type="Proteomes" id="UP001240678"/>
    </source>
</evidence>
<feature type="region of interest" description="Disordered" evidence="1">
    <location>
        <begin position="164"/>
        <end position="186"/>
    </location>
</feature>
<dbReference type="EMBL" id="MOOE01000019">
    <property type="protein sequence ID" value="KAK1514104.1"/>
    <property type="molecule type" value="Genomic_DNA"/>
</dbReference>
<name>A0AAI9YK88_9PEZI</name>
<dbReference type="GeneID" id="85345735"/>
<sequence>MVFIHATVPNGPFINKEDSCRDITTACIAQLTQSLALADEALELQQHLYCVAQGFYGLLPYADEYWIEHLLEYLELSQGFCTPDSSRIQGQLKALARNWIDLVGEESTRTSNAESPDSRLHWFESLPSTRALIQEALELRKATKESVEKMPSFTSSTIDSSADFSYTGPAEQTSQAKQQQLPGMSGTGSLPDIPAHMIQVTPTDIMNARKANPKIASLTDNQLRDFIIQIKKRQMAAAMQKEMAMQREVALQQVKRQMIMEPEK</sequence>
<dbReference type="RefSeq" id="XP_060307284.1">
    <property type="nucleotide sequence ID" value="XM_060462188.1"/>
</dbReference>
<evidence type="ECO:0000313" key="2">
    <source>
        <dbReference type="EMBL" id="KAK1514104.1"/>
    </source>
</evidence>
<dbReference type="Proteomes" id="UP001240678">
    <property type="component" value="Unassembled WGS sequence"/>
</dbReference>
<gene>
    <name evidence="2" type="ORF">CCOS01_14044</name>
</gene>
<feature type="compositionally biased region" description="Polar residues" evidence="1">
    <location>
        <begin position="164"/>
        <end position="182"/>
    </location>
</feature>